<dbReference type="EMBL" id="LROR01000095">
    <property type="protein sequence ID" value="OBR90464.1"/>
    <property type="molecule type" value="Genomic_DNA"/>
</dbReference>
<evidence type="ECO:0000313" key="2">
    <source>
        <dbReference type="EMBL" id="OBR90464.1"/>
    </source>
</evidence>
<dbReference type="Proteomes" id="UP000093694">
    <property type="component" value="Unassembled WGS sequence"/>
</dbReference>
<evidence type="ECO:0000313" key="4">
    <source>
        <dbReference type="Proteomes" id="UP000093694"/>
    </source>
</evidence>
<evidence type="ECO:0000313" key="1">
    <source>
        <dbReference type="EMBL" id="OAA92994.1"/>
    </source>
</evidence>
<keyword evidence="4" id="KW-1185">Reference proteome</keyword>
<gene>
    <name evidence="2" type="ORF">CLCOS_40220</name>
    <name evidence="1" type="ORF">WX73_00312</name>
</gene>
<evidence type="ECO:0000313" key="3">
    <source>
        <dbReference type="Proteomes" id="UP000077384"/>
    </source>
</evidence>
<name>A0A166SZD2_9CLOT</name>
<comment type="caution">
    <text evidence="1">The sequence shown here is derived from an EMBL/GenBank/DDBJ whole genome shotgun (WGS) entry which is preliminary data.</text>
</comment>
<reference evidence="1 3" key="1">
    <citation type="journal article" date="2015" name="Biotechnol. Bioeng.">
        <title>Genome sequence and phenotypic characterization of Caulobacter segnis.</title>
        <authorList>
            <person name="Patel S."/>
            <person name="Fletcher B."/>
            <person name="Scott D.C."/>
            <person name="Ely B."/>
        </authorList>
    </citation>
    <scope>NUCLEOTIDE SEQUENCE [LARGE SCALE GENOMIC DNA]</scope>
    <source>
        <strain evidence="1 3">PS02</strain>
    </source>
</reference>
<protein>
    <submittedName>
        <fullName evidence="1">Uncharacterized protein</fullName>
    </submittedName>
</protein>
<organism evidence="1 3">
    <name type="scientific">Clostridium coskatii</name>
    <dbReference type="NCBI Taxonomy" id="1705578"/>
    <lineage>
        <taxon>Bacteria</taxon>
        <taxon>Bacillati</taxon>
        <taxon>Bacillota</taxon>
        <taxon>Clostridia</taxon>
        <taxon>Eubacteriales</taxon>
        <taxon>Clostridiaceae</taxon>
        <taxon>Clostridium</taxon>
    </lineage>
</organism>
<proteinExistence type="predicted"/>
<sequence length="86" mass="9452">MATIPSAIDFKKPRQKEWGILQGRTLASLNYGGIVDSNGKSINLTSTNCYQDALEQAKILIAQGTGTVNVQVVEFVPYDYMMQPNV</sequence>
<accession>A0A166SZD2</accession>
<dbReference type="RefSeq" id="WP_063601134.1">
    <property type="nucleotide sequence ID" value="NZ_LITQ01000015.1"/>
</dbReference>
<dbReference type="EMBL" id="LITQ01000015">
    <property type="protein sequence ID" value="OAA92994.1"/>
    <property type="molecule type" value="Genomic_DNA"/>
</dbReference>
<dbReference type="AlphaFoldDB" id="A0A166SZD2"/>
<dbReference type="Proteomes" id="UP000077384">
    <property type="component" value="Unassembled WGS sequence"/>
</dbReference>
<dbReference type="PATRIC" id="fig|1705578.3.peg.695"/>
<reference evidence="2 4" key="2">
    <citation type="journal article" date="2016" name="Front. Microbiol.">
        <title>Industrial Acetogenic Biocatalysts: A Comparative Metabolic and Genomic Analysis.</title>
        <authorList>
            <person name="Bengelsdorf F."/>
            <person name="Poehlein A."/>
            <person name="Sonja S."/>
            <person name="Erz C."/>
            <person name="Hummel T."/>
            <person name="Hoffmeister S."/>
            <person name="Daniel R."/>
            <person name="Durre P."/>
        </authorList>
    </citation>
    <scope>NUCLEOTIDE SEQUENCE [LARGE SCALE GENOMIC DNA]</scope>
    <source>
        <strain evidence="2 4">PTA-10522</strain>
    </source>
</reference>